<feature type="domain" description="Heterokaryon incompatibility" evidence="1">
    <location>
        <begin position="21"/>
        <end position="167"/>
    </location>
</feature>
<dbReference type="Proteomes" id="UP001172159">
    <property type="component" value="Unassembled WGS sequence"/>
</dbReference>
<evidence type="ECO:0000259" key="1">
    <source>
        <dbReference type="Pfam" id="PF06985"/>
    </source>
</evidence>
<evidence type="ECO:0000313" key="2">
    <source>
        <dbReference type="EMBL" id="KAK0714438.1"/>
    </source>
</evidence>
<accession>A0AA40DWL4</accession>
<comment type="caution">
    <text evidence="2">The sequence shown here is derived from an EMBL/GenBank/DDBJ whole genome shotgun (WGS) entry which is preliminary data.</text>
</comment>
<dbReference type="InterPro" id="IPR010730">
    <property type="entry name" value="HET"/>
</dbReference>
<evidence type="ECO:0000313" key="3">
    <source>
        <dbReference type="Proteomes" id="UP001172159"/>
    </source>
</evidence>
<feature type="non-terminal residue" evidence="2">
    <location>
        <position position="368"/>
    </location>
</feature>
<name>A0AA40DWL4_9PEZI</name>
<dbReference type="Pfam" id="PF06985">
    <property type="entry name" value="HET"/>
    <property type="match status" value="1"/>
</dbReference>
<dbReference type="PANTHER" id="PTHR33112">
    <property type="entry name" value="DOMAIN PROTEIN, PUTATIVE-RELATED"/>
    <property type="match status" value="1"/>
</dbReference>
<reference evidence="2" key="1">
    <citation type="submission" date="2023-06" db="EMBL/GenBank/DDBJ databases">
        <title>Genome-scale phylogeny and comparative genomics of the fungal order Sordariales.</title>
        <authorList>
            <consortium name="Lawrence Berkeley National Laboratory"/>
            <person name="Hensen N."/>
            <person name="Bonometti L."/>
            <person name="Westerberg I."/>
            <person name="Brannstrom I.O."/>
            <person name="Guillou S."/>
            <person name="Cros-Aarteil S."/>
            <person name="Calhoun S."/>
            <person name="Haridas S."/>
            <person name="Kuo A."/>
            <person name="Mondo S."/>
            <person name="Pangilinan J."/>
            <person name="Riley R."/>
            <person name="Labutti K."/>
            <person name="Andreopoulos B."/>
            <person name="Lipzen A."/>
            <person name="Chen C."/>
            <person name="Yanf M."/>
            <person name="Daum C."/>
            <person name="Ng V."/>
            <person name="Clum A."/>
            <person name="Steindorff A."/>
            <person name="Ohm R."/>
            <person name="Martin F."/>
            <person name="Silar P."/>
            <person name="Natvig D."/>
            <person name="Lalanne C."/>
            <person name="Gautier V."/>
            <person name="Ament-Velasquez S.L."/>
            <person name="Kruys A."/>
            <person name="Hutchinson M.I."/>
            <person name="Powell A.J."/>
            <person name="Barry K."/>
            <person name="Miller A.N."/>
            <person name="Grigoriev I.V."/>
            <person name="Debuchy R."/>
            <person name="Gladieux P."/>
            <person name="Thoren M.H."/>
            <person name="Johannesson H."/>
        </authorList>
    </citation>
    <scope>NUCLEOTIDE SEQUENCE</scope>
    <source>
        <strain evidence="2">CBS 540.89</strain>
    </source>
</reference>
<dbReference type="PANTHER" id="PTHR33112:SF16">
    <property type="entry name" value="HETEROKARYON INCOMPATIBILITY DOMAIN-CONTAINING PROTEIN"/>
    <property type="match status" value="1"/>
</dbReference>
<gene>
    <name evidence="2" type="ORF">B0T21DRAFT_255730</name>
</gene>
<proteinExistence type="predicted"/>
<sequence length="368" mass="42449">MTWLIDTRKQCLVPATANLPYVALSYVWGQTAMLKTERANLSNHQEDGAFNRLRAMIPTTIRDAIDLVPLIGERYLWVDSLCIVQDEEDSKHTQLRDMARIYENAVLTIVAADGMDADYGLRGIRNVSQPRQMQPELKLASNVTVRAPQNLPLEHTTWARRGWTSQELHFSHRRLTFIDGSVRWVCASGLHFEDEEVASRNGRYNHRPFNTLLLGLDNVCRARLVVSKLPNLYQLQRDIEAYNQRLFTYDEDVLPGFEGTLSIYSQSQFPRGFIHGMPISFLDPALLWHTSTSAPFVELRQSTDPSWECAPRWAWAGWKGAVFWDWEDIIYYTSFYSRHCGKQIIPILTWKLRTSPNSTPVTIPFQNE</sequence>
<dbReference type="EMBL" id="JAUKTV010000015">
    <property type="protein sequence ID" value="KAK0714438.1"/>
    <property type="molecule type" value="Genomic_DNA"/>
</dbReference>
<keyword evidence="3" id="KW-1185">Reference proteome</keyword>
<organism evidence="2 3">
    <name type="scientific">Apiosordaria backusii</name>
    <dbReference type="NCBI Taxonomy" id="314023"/>
    <lineage>
        <taxon>Eukaryota</taxon>
        <taxon>Fungi</taxon>
        <taxon>Dikarya</taxon>
        <taxon>Ascomycota</taxon>
        <taxon>Pezizomycotina</taxon>
        <taxon>Sordariomycetes</taxon>
        <taxon>Sordariomycetidae</taxon>
        <taxon>Sordariales</taxon>
        <taxon>Lasiosphaeriaceae</taxon>
        <taxon>Apiosordaria</taxon>
    </lineage>
</organism>
<dbReference type="AlphaFoldDB" id="A0AA40DWL4"/>
<protein>
    <submittedName>
        <fullName evidence="2">Heterokaryon incompatibility protein-domain-containing protein</fullName>
    </submittedName>
</protein>